<dbReference type="EMBL" id="WTYE01000001">
    <property type="protein sequence ID" value="MXP33932.1"/>
    <property type="molecule type" value="Genomic_DNA"/>
</dbReference>
<dbReference type="RefSeq" id="WP_160778637.1">
    <property type="nucleotide sequence ID" value="NZ_BAAAZF010000001.1"/>
</dbReference>
<dbReference type="OrthoDB" id="9790659at2"/>
<proteinExistence type="predicted"/>
<feature type="transmembrane region" description="Helical" evidence="1">
    <location>
        <begin position="153"/>
        <end position="171"/>
    </location>
</feature>
<dbReference type="AlphaFoldDB" id="A0A845ASS6"/>
<keyword evidence="1" id="KW-1133">Transmembrane helix</keyword>
<feature type="transmembrane region" description="Helical" evidence="1">
    <location>
        <begin position="247"/>
        <end position="264"/>
    </location>
</feature>
<protein>
    <submittedName>
        <fullName evidence="3">DUF389 domain-containing protein</fullName>
    </submittedName>
</protein>
<reference evidence="3 4" key="1">
    <citation type="submission" date="2019-12" db="EMBL/GenBank/DDBJ databases">
        <title>Genomic-based taxomic classification of the family Erythrobacteraceae.</title>
        <authorList>
            <person name="Xu L."/>
        </authorList>
    </citation>
    <scope>NUCLEOTIDE SEQUENCE [LARGE SCALE GENOMIC DNA]</scope>
    <source>
        <strain evidence="3 4">JCM 16677</strain>
    </source>
</reference>
<organism evidence="3 4">
    <name type="scientific">Parerythrobacter jejuensis</name>
    <dbReference type="NCBI Taxonomy" id="795812"/>
    <lineage>
        <taxon>Bacteria</taxon>
        <taxon>Pseudomonadati</taxon>
        <taxon>Pseudomonadota</taxon>
        <taxon>Alphaproteobacteria</taxon>
        <taxon>Sphingomonadales</taxon>
        <taxon>Erythrobacteraceae</taxon>
        <taxon>Parerythrobacter</taxon>
    </lineage>
</organism>
<accession>A0A845ASS6</accession>
<keyword evidence="4" id="KW-1185">Reference proteome</keyword>
<evidence type="ECO:0000313" key="4">
    <source>
        <dbReference type="Proteomes" id="UP000446786"/>
    </source>
</evidence>
<dbReference type="Pfam" id="PF04087">
    <property type="entry name" value="DUF389"/>
    <property type="match status" value="1"/>
</dbReference>
<name>A0A845ASS6_9SPHN</name>
<feature type="transmembrane region" description="Helical" evidence="1">
    <location>
        <begin position="118"/>
        <end position="138"/>
    </location>
</feature>
<comment type="caution">
    <text evidence="3">The sequence shown here is derived from an EMBL/GenBank/DDBJ whole genome shotgun (WGS) entry which is preliminary data.</text>
</comment>
<dbReference type="EMBL" id="WTYE01000001">
    <property type="protein sequence ID" value="MXP31172.1"/>
    <property type="molecule type" value="Genomic_DNA"/>
</dbReference>
<gene>
    <name evidence="2" type="ORF">GRI94_04955</name>
    <name evidence="3" type="ORF">GRI94_19045</name>
</gene>
<dbReference type="PANTHER" id="PTHR20992:SF9">
    <property type="entry name" value="AT15442P-RELATED"/>
    <property type="match status" value="1"/>
</dbReference>
<feature type="transmembrane region" description="Helical" evidence="1">
    <location>
        <begin position="178"/>
        <end position="199"/>
    </location>
</feature>
<sequence>MTTPETSPKSTPAKGKTTTFTLLRAIVHLRTWWREAVIEDVDQDSCIEGIRGESLFTSRYVFMICMSAGIAVLGLLLSSPAVVIGAMLLSPLMSPIIGAGFALATGDFLWLRRCGRALLLGSLIAILFCAAIVFLSPLQTVTSEIAARTRPNLFDLLVALFSALAGTYAMIRGRMGTIVGVAIATALMPPLAVVGFGLATFNWTVFGGSLMLFVTNLITIAITAALMARLYGFRTRLTEKQTRLQDVGIFVVFVILAIPLFLSLQTITFEARAAGQIRSTIEEAFVEEARIDQLDINFEADPLQVEASMLTPEFERKAEANVARRLERALGRPVAVEIDQFRVGTDPGAAEQAQLERAREEEQERASAEQVGNLTERLALVAGVPLTDVTLDRDNRRALADARALEGLGLEGYRTLERRAAADMEGWDVRLRPPALPLPSIPLDDEGALGSEGEEAASLVQWAASRTRLPVSLSGPDGAVTALAERMREAGIPVTIDDGRQTGQIVARWAGPQS</sequence>
<keyword evidence="1" id="KW-0472">Membrane</keyword>
<feature type="transmembrane region" description="Helical" evidence="1">
    <location>
        <begin position="205"/>
        <end position="226"/>
    </location>
</feature>
<feature type="transmembrane region" description="Helical" evidence="1">
    <location>
        <begin position="92"/>
        <end position="111"/>
    </location>
</feature>
<feature type="transmembrane region" description="Helical" evidence="1">
    <location>
        <begin position="60"/>
        <end position="86"/>
    </location>
</feature>
<evidence type="ECO:0000256" key="1">
    <source>
        <dbReference type="SAM" id="Phobius"/>
    </source>
</evidence>
<evidence type="ECO:0000313" key="3">
    <source>
        <dbReference type="EMBL" id="MXP33932.1"/>
    </source>
</evidence>
<dbReference type="PANTHER" id="PTHR20992">
    <property type="entry name" value="AT15442P-RELATED"/>
    <property type="match status" value="1"/>
</dbReference>
<evidence type="ECO:0000313" key="2">
    <source>
        <dbReference type="EMBL" id="MXP31172.1"/>
    </source>
</evidence>
<dbReference type="Proteomes" id="UP000446786">
    <property type="component" value="Unassembled WGS sequence"/>
</dbReference>
<dbReference type="InterPro" id="IPR005240">
    <property type="entry name" value="DUF389"/>
</dbReference>
<keyword evidence="1" id="KW-0812">Transmembrane</keyword>